<dbReference type="Pfam" id="PF00753">
    <property type="entry name" value="Lactamase_B"/>
    <property type="match status" value="1"/>
</dbReference>
<keyword evidence="2" id="KW-0479">Metal-binding</keyword>
<evidence type="ECO:0000313" key="7">
    <source>
        <dbReference type="Proteomes" id="UP001165366"/>
    </source>
</evidence>
<gene>
    <name evidence="6" type="ORF">L6773_16430</name>
</gene>
<evidence type="ECO:0000259" key="5">
    <source>
        <dbReference type="SMART" id="SM00849"/>
    </source>
</evidence>
<keyword evidence="4" id="KW-0862">Zinc</keyword>
<comment type="similarity">
    <text evidence="1">Belongs to the metallo-beta-lactamase superfamily.</text>
</comment>
<dbReference type="SUPFAM" id="SSF56281">
    <property type="entry name" value="Metallo-hydrolase/oxidoreductase"/>
    <property type="match status" value="1"/>
</dbReference>
<name>A0ABS9KH66_9BACT</name>
<evidence type="ECO:0000256" key="4">
    <source>
        <dbReference type="ARBA" id="ARBA00022833"/>
    </source>
</evidence>
<proteinExistence type="inferred from homology"/>
<organism evidence="6 7">
    <name type="scientific">Rhodohalobacter sulfatireducens</name>
    <dbReference type="NCBI Taxonomy" id="2911366"/>
    <lineage>
        <taxon>Bacteria</taxon>
        <taxon>Pseudomonadati</taxon>
        <taxon>Balneolota</taxon>
        <taxon>Balneolia</taxon>
        <taxon>Balneolales</taxon>
        <taxon>Balneolaceae</taxon>
        <taxon>Rhodohalobacter</taxon>
    </lineage>
</organism>
<dbReference type="InterPro" id="IPR036866">
    <property type="entry name" value="RibonucZ/Hydroxyglut_hydro"/>
</dbReference>
<dbReference type="RefSeq" id="WP_237855522.1">
    <property type="nucleotide sequence ID" value="NZ_JAKLWS010000027.1"/>
</dbReference>
<keyword evidence="7" id="KW-1185">Reference proteome</keyword>
<keyword evidence="3" id="KW-0378">Hydrolase</keyword>
<feature type="domain" description="Metallo-beta-lactamase" evidence="5">
    <location>
        <begin position="40"/>
        <end position="240"/>
    </location>
</feature>
<reference evidence="6" key="2">
    <citation type="submission" date="2024-05" db="EMBL/GenBank/DDBJ databases">
        <title>Rhodohalobacter halophilus gen. nov., sp. nov., a moderately halophilic member of the family Balneolaceae.</title>
        <authorList>
            <person name="Xia J."/>
        </authorList>
    </citation>
    <scope>NUCLEOTIDE SEQUENCE</scope>
    <source>
        <strain evidence="6">WB101</strain>
    </source>
</reference>
<dbReference type="EMBL" id="JAKLWS010000027">
    <property type="protein sequence ID" value="MCG2590165.1"/>
    <property type="molecule type" value="Genomic_DNA"/>
</dbReference>
<sequence length="265" mass="30349">MSNQPRVSALYEGTFSVGKDKLFHRIEKSDSPNKGALKLSINPFMIQDGKHNILFDAGIGDLFGKETSIQIMFENLEKHSLSEHDITDIFISHLHFDHIAGLANREHGFWEITFPGASVWVSEGGWNRLRENIDQNSEDEIDLFHFLDSKADLKFLSEKEKPIPNIRVEQIGGHTKFHYALFYENGDHKYMMAGDVLGSKGAVNRSYKAKYDEFPDQSMEKREELQKLAFEEGYTIMAYHETNSPLFNLVSYDETKGYKIDNVSG</sequence>
<reference evidence="6" key="1">
    <citation type="submission" date="2022-01" db="EMBL/GenBank/DDBJ databases">
        <authorList>
            <person name="Wang Y."/>
        </authorList>
    </citation>
    <scope>NUCLEOTIDE SEQUENCE</scope>
    <source>
        <strain evidence="6">WB101</strain>
    </source>
</reference>
<dbReference type="InterPro" id="IPR051013">
    <property type="entry name" value="MBL_superfamily_lactonases"/>
</dbReference>
<dbReference type="SMART" id="SM00849">
    <property type="entry name" value="Lactamase_B"/>
    <property type="match status" value="1"/>
</dbReference>
<evidence type="ECO:0000256" key="2">
    <source>
        <dbReference type="ARBA" id="ARBA00022723"/>
    </source>
</evidence>
<dbReference type="PANTHER" id="PTHR42978">
    <property type="entry name" value="QUORUM-QUENCHING LACTONASE YTNP-RELATED-RELATED"/>
    <property type="match status" value="1"/>
</dbReference>
<dbReference type="InterPro" id="IPR001279">
    <property type="entry name" value="Metallo-B-lactamas"/>
</dbReference>
<comment type="caution">
    <text evidence="6">The sequence shown here is derived from an EMBL/GenBank/DDBJ whole genome shotgun (WGS) entry which is preliminary data.</text>
</comment>
<evidence type="ECO:0000256" key="1">
    <source>
        <dbReference type="ARBA" id="ARBA00007749"/>
    </source>
</evidence>
<accession>A0ABS9KH66</accession>
<evidence type="ECO:0000313" key="6">
    <source>
        <dbReference type="EMBL" id="MCG2590165.1"/>
    </source>
</evidence>
<evidence type="ECO:0000256" key="3">
    <source>
        <dbReference type="ARBA" id="ARBA00022801"/>
    </source>
</evidence>
<dbReference type="Gene3D" id="3.60.15.10">
    <property type="entry name" value="Ribonuclease Z/Hydroxyacylglutathione hydrolase-like"/>
    <property type="match status" value="1"/>
</dbReference>
<dbReference type="Proteomes" id="UP001165366">
    <property type="component" value="Unassembled WGS sequence"/>
</dbReference>
<protein>
    <submittedName>
        <fullName evidence="6">MBL fold metallo-hydrolase</fullName>
    </submittedName>
</protein>